<dbReference type="AlphaFoldDB" id="A0A919WMM4"/>
<accession>A0A919WMM4</accession>
<reference evidence="2" key="1">
    <citation type="submission" date="2021-03" db="EMBL/GenBank/DDBJ databases">
        <title>Antimicrobial resistance genes in bacteria isolated from Japanese honey, and their potential for conferring macrolide and lincosamide resistance in the American foulbrood pathogen Paenibacillus larvae.</title>
        <authorList>
            <person name="Okamoto M."/>
            <person name="Kumagai M."/>
            <person name="Kanamori H."/>
            <person name="Takamatsu D."/>
        </authorList>
    </citation>
    <scope>NUCLEOTIDE SEQUENCE</scope>
    <source>
        <strain evidence="2">J27TS8</strain>
    </source>
</reference>
<feature type="chain" id="PRO_5037838969" evidence="1">
    <location>
        <begin position="24"/>
        <end position="208"/>
    </location>
</feature>
<comment type="caution">
    <text evidence="2">The sequence shown here is derived from an EMBL/GenBank/DDBJ whole genome shotgun (WGS) entry which is preliminary data.</text>
</comment>
<organism evidence="2 3">
    <name type="scientific">Robertmurraya siralis</name>
    <dbReference type="NCBI Taxonomy" id="77777"/>
    <lineage>
        <taxon>Bacteria</taxon>
        <taxon>Bacillati</taxon>
        <taxon>Bacillota</taxon>
        <taxon>Bacilli</taxon>
        <taxon>Bacillales</taxon>
        <taxon>Bacillaceae</taxon>
        <taxon>Robertmurraya</taxon>
    </lineage>
</organism>
<keyword evidence="3" id="KW-1185">Reference proteome</keyword>
<proteinExistence type="predicted"/>
<gene>
    <name evidence="2" type="ORF">J27TS8_45010</name>
</gene>
<keyword evidence="1" id="KW-0732">Signal</keyword>
<evidence type="ECO:0000313" key="3">
    <source>
        <dbReference type="Proteomes" id="UP000682111"/>
    </source>
</evidence>
<evidence type="ECO:0000256" key="1">
    <source>
        <dbReference type="SAM" id="SignalP"/>
    </source>
</evidence>
<protein>
    <submittedName>
        <fullName evidence="2">Uncharacterized protein</fullName>
    </submittedName>
</protein>
<evidence type="ECO:0000313" key="2">
    <source>
        <dbReference type="EMBL" id="GIN64508.1"/>
    </source>
</evidence>
<feature type="signal peptide" evidence="1">
    <location>
        <begin position="1"/>
        <end position="23"/>
    </location>
</feature>
<sequence length="208" mass="22745">MKKFLMIFAIVLGSFALPNLTEASEAPKVNSLNESLTPQEISEIINDLHNKYDVGETVSSEDEEFLKTYAMKVSPEEGSKIVPMSLRTFTGVGSGGGTKARTLGTLNINVGALKVNYVINMTTAMESGRAEKITNKYEHAAWGIIGSGGLGRIYSKEDTDSCTNQSCLSTFRNEYFGLIPLYVTTNITPRVKPVNKGSYDIQITQLKN</sequence>
<dbReference type="RefSeq" id="WP_095314399.1">
    <property type="nucleotide sequence ID" value="NZ_BORC01000015.1"/>
</dbReference>
<dbReference type="Proteomes" id="UP000682111">
    <property type="component" value="Unassembled WGS sequence"/>
</dbReference>
<name>A0A919WMM4_9BACI</name>
<dbReference type="EMBL" id="BORC01000015">
    <property type="protein sequence ID" value="GIN64508.1"/>
    <property type="molecule type" value="Genomic_DNA"/>
</dbReference>